<dbReference type="GO" id="GO:0009279">
    <property type="term" value="C:cell outer membrane"/>
    <property type="evidence" value="ECO:0007669"/>
    <property type="project" value="UniProtKB-SubCell"/>
</dbReference>
<dbReference type="SUPFAM" id="SSF56935">
    <property type="entry name" value="Porins"/>
    <property type="match status" value="1"/>
</dbReference>
<evidence type="ECO:0000256" key="9">
    <source>
        <dbReference type="ARBA" id="ARBA00023136"/>
    </source>
</evidence>
<evidence type="ECO:0000256" key="10">
    <source>
        <dbReference type="ARBA" id="ARBA00023237"/>
    </source>
</evidence>
<reference evidence="12 13" key="1">
    <citation type="submission" date="2018-01" db="EMBL/GenBank/DDBJ databases">
        <title>Halomonas endophytica sp. nov., isolated from storage liquid in the stems of Populus euphratica.</title>
        <authorList>
            <person name="Chen C."/>
        </authorList>
    </citation>
    <scope>NUCLEOTIDE SEQUENCE [LARGE SCALE GENOMIC DNA]</scope>
    <source>
        <strain evidence="12 13">MC28</strain>
    </source>
</reference>
<protein>
    <recommendedName>
        <fullName evidence="11">Porin domain-containing protein</fullName>
    </recommendedName>
</protein>
<evidence type="ECO:0000256" key="6">
    <source>
        <dbReference type="ARBA" id="ARBA00022729"/>
    </source>
</evidence>
<keyword evidence="3" id="KW-0813">Transport</keyword>
<feature type="domain" description="Porin" evidence="11">
    <location>
        <begin position="41"/>
        <end position="386"/>
    </location>
</feature>
<evidence type="ECO:0000313" key="12">
    <source>
        <dbReference type="EMBL" id="PMR72996.1"/>
    </source>
</evidence>
<dbReference type="PANTHER" id="PTHR34501">
    <property type="entry name" value="PROTEIN YDDL-RELATED"/>
    <property type="match status" value="1"/>
</dbReference>
<dbReference type="Gene3D" id="2.40.160.10">
    <property type="entry name" value="Porin"/>
    <property type="match status" value="1"/>
</dbReference>
<evidence type="ECO:0000256" key="5">
    <source>
        <dbReference type="ARBA" id="ARBA00022692"/>
    </source>
</evidence>
<keyword evidence="8" id="KW-0626">Porin</keyword>
<dbReference type="PANTHER" id="PTHR34501:SF9">
    <property type="entry name" value="MAJOR OUTER MEMBRANE PROTEIN P.IA"/>
    <property type="match status" value="1"/>
</dbReference>
<evidence type="ECO:0000256" key="1">
    <source>
        <dbReference type="ARBA" id="ARBA00004571"/>
    </source>
</evidence>
<keyword evidence="10" id="KW-0998">Cell outer membrane</keyword>
<dbReference type="PRINTS" id="PR00182">
    <property type="entry name" value="ECOLNEIPORIN"/>
</dbReference>
<dbReference type="AlphaFoldDB" id="A0A2N7TXU1"/>
<evidence type="ECO:0000256" key="7">
    <source>
        <dbReference type="ARBA" id="ARBA00023065"/>
    </source>
</evidence>
<dbReference type="InterPro" id="IPR033900">
    <property type="entry name" value="Gram_neg_porin_domain"/>
</dbReference>
<evidence type="ECO:0000256" key="4">
    <source>
        <dbReference type="ARBA" id="ARBA00022452"/>
    </source>
</evidence>
<sequence length="408" mass="44684">MSGGTHARQATCTYYSDPCSNDRNSKLVKGTIAMKKTLLATAIAGALGVSAAAQAATVYDQDGTQVDVYGRINFGLTTGGLDGHNTDDQGRVIKESGSEFIDVFSRFGFRARHQVSSDLLAFANMEIRPQLDRQHNSSPQIRNSFVGLTSDPFGTVRVGNFDGMVYQAITGLFEIQEYEGYTTLSGGATAARGDSIAYSTPDLEGFQAHVQAKHLSGNNAPMGGFTDPDTGEWVEVDNSSTQSWQSAVTYTWNDLFLGLGYNQSKDVEDRGASYDGGGANPAGEDVWVGAVVYDFTPAFRLGVKYEEVTDLHDQDRIAADAEDSIENMWTLMGVFDYGMGELYADYNRVRYALDGVDSGNRWTLGANYRFSQPMYVWAEVVDYDFDSDQSISDIDDDLRLTVGVRYDF</sequence>
<dbReference type="EMBL" id="PNRF01000039">
    <property type="protein sequence ID" value="PMR72996.1"/>
    <property type="molecule type" value="Genomic_DNA"/>
</dbReference>
<evidence type="ECO:0000313" key="13">
    <source>
        <dbReference type="Proteomes" id="UP000235803"/>
    </source>
</evidence>
<name>A0A2N7TXU1_9GAMM</name>
<dbReference type="InterPro" id="IPR023614">
    <property type="entry name" value="Porin_dom_sf"/>
</dbReference>
<dbReference type="GO" id="GO:0034220">
    <property type="term" value="P:monoatomic ion transmembrane transport"/>
    <property type="evidence" value="ECO:0007669"/>
    <property type="project" value="InterPro"/>
</dbReference>
<evidence type="ECO:0000256" key="2">
    <source>
        <dbReference type="ARBA" id="ARBA00011233"/>
    </source>
</evidence>
<keyword evidence="9" id="KW-0472">Membrane</keyword>
<dbReference type="InterPro" id="IPR050298">
    <property type="entry name" value="Gram-neg_bact_OMP"/>
</dbReference>
<evidence type="ECO:0000259" key="11">
    <source>
        <dbReference type="Pfam" id="PF13609"/>
    </source>
</evidence>
<dbReference type="GO" id="GO:0046930">
    <property type="term" value="C:pore complex"/>
    <property type="evidence" value="ECO:0007669"/>
    <property type="project" value="UniProtKB-KW"/>
</dbReference>
<dbReference type="GO" id="GO:0015288">
    <property type="term" value="F:porin activity"/>
    <property type="evidence" value="ECO:0007669"/>
    <property type="project" value="UniProtKB-KW"/>
</dbReference>
<comment type="subunit">
    <text evidence="2">Homotrimer.</text>
</comment>
<organism evidence="12 13">
    <name type="scientific">Billgrantia endophytica</name>
    <dbReference type="NCBI Taxonomy" id="2033802"/>
    <lineage>
        <taxon>Bacteria</taxon>
        <taxon>Pseudomonadati</taxon>
        <taxon>Pseudomonadota</taxon>
        <taxon>Gammaproteobacteria</taxon>
        <taxon>Oceanospirillales</taxon>
        <taxon>Halomonadaceae</taxon>
        <taxon>Billgrantia</taxon>
    </lineage>
</organism>
<keyword evidence="7" id="KW-0406">Ion transport</keyword>
<gene>
    <name evidence="12" type="ORF">C1H69_19180</name>
</gene>
<keyword evidence="13" id="KW-1185">Reference proteome</keyword>
<comment type="subcellular location">
    <subcellularLocation>
        <location evidence="1">Cell outer membrane</location>
        <topology evidence="1">Multi-pass membrane protein</topology>
    </subcellularLocation>
</comment>
<dbReference type="InterPro" id="IPR001702">
    <property type="entry name" value="Porin_Gram-ve"/>
</dbReference>
<keyword evidence="6" id="KW-0732">Signal</keyword>
<dbReference type="Proteomes" id="UP000235803">
    <property type="component" value="Unassembled WGS sequence"/>
</dbReference>
<dbReference type="CDD" id="cd00342">
    <property type="entry name" value="gram_neg_porins"/>
    <property type="match status" value="1"/>
</dbReference>
<keyword evidence="5" id="KW-0812">Transmembrane</keyword>
<evidence type="ECO:0000256" key="8">
    <source>
        <dbReference type="ARBA" id="ARBA00023114"/>
    </source>
</evidence>
<keyword evidence="4" id="KW-1134">Transmembrane beta strand</keyword>
<comment type="caution">
    <text evidence="12">The sequence shown here is derived from an EMBL/GenBank/DDBJ whole genome shotgun (WGS) entry which is preliminary data.</text>
</comment>
<proteinExistence type="predicted"/>
<dbReference type="OrthoDB" id="8957883at2"/>
<dbReference type="Pfam" id="PF13609">
    <property type="entry name" value="Porin_4"/>
    <property type="match status" value="1"/>
</dbReference>
<evidence type="ECO:0000256" key="3">
    <source>
        <dbReference type="ARBA" id="ARBA00022448"/>
    </source>
</evidence>
<accession>A0A2N7TXU1</accession>